<sequence>MAIQRRSFISNAAAMSALLATGISTQTKSRASTTRNSTLPAPDADTLTLNRTTFGITQALKNKIRKVGRKRWLESQMNWKDLDDTRTEAYLQKNMPTLYMSPQELSNLENKNQAAKQLVQATVYRAMFSKRQLYEVMVEFWSNHFSIYIRDGRPVSLLKTIDDREVIRPHALGNFRELLRASSKSPAMLIYLDNHSNVAGTANENYARELMELHSLGVNGGYTETDVKEVARCFTGWTVGRFGSPQLGKFIFASTKHDQGQKSVLGTIIPANGGMSDGEQVIDLLASHPSTAKYISTKLVRRFVADEPPPSLVDQLTETFIATDGDIKALLWDIFLSNEFLTSADQKLKRPLEFMLSAMRTLDTIPSRQSSNYLRNILFSMGHIPFNWTPPDGFPDAAEYWASSNGLLTRWNYATALTGNRIPGLKFDYQTLTDNNRDPKTLVTILANRVLHRPLSNADEMLFVRYLSRGKPSIQARIPGLIGLMLASNYFQYR</sequence>
<dbReference type="EMBL" id="DRCV01000131">
    <property type="protein sequence ID" value="HDK37959.1"/>
    <property type="molecule type" value="Genomic_DNA"/>
</dbReference>
<reference evidence="1" key="1">
    <citation type="journal article" date="2020" name="mSystems">
        <title>Genome- and Community-Level Interaction Insights into Carbon Utilization and Element Cycling Functions of Hydrothermarchaeota in Hydrothermal Sediment.</title>
        <authorList>
            <person name="Zhou Z."/>
            <person name="Liu Y."/>
            <person name="Xu W."/>
            <person name="Pan J."/>
            <person name="Luo Z.H."/>
            <person name="Li M."/>
        </authorList>
    </citation>
    <scope>NUCLEOTIDE SEQUENCE [LARGE SCALE GENOMIC DNA]</scope>
    <source>
        <strain evidence="1">HyVt-26</strain>
    </source>
</reference>
<accession>A0A831NYY0</accession>
<comment type="caution">
    <text evidence="1">The sequence shown here is derived from an EMBL/GenBank/DDBJ whole genome shotgun (WGS) entry which is preliminary data.</text>
</comment>
<gene>
    <name evidence="1" type="ORF">ENG92_02970</name>
</gene>
<dbReference type="Pfam" id="PF08811">
    <property type="entry name" value="DUF1800"/>
    <property type="match status" value="1"/>
</dbReference>
<protein>
    <submittedName>
        <fullName evidence="1">DUF1800 domain-containing protein</fullName>
    </submittedName>
</protein>
<organism evidence="1">
    <name type="scientific">Thiolapillus brandeum</name>
    <dbReference type="NCBI Taxonomy" id="1076588"/>
    <lineage>
        <taxon>Bacteria</taxon>
        <taxon>Pseudomonadati</taxon>
        <taxon>Pseudomonadota</taxon>
        <taxon>Gammaproteobacteria</taxon>
        <taxon>Chromatiales</taxon>
        <taxon>Sedimenticolaceae</taxon>
        <taxon>Thiolapillus</taxon>
    </lineage>
</organism>
<proteinExistence type="predicted"/>
<dbReference type="InterPro" id="IPR006311">
    <property type="entry name" value="TAT_signal"/>
</dbReference>
<dbReference type="AlphaFoldDB" id="A0A831NYY0"/>
<evidence type="ECO:0000313" key="1">
    <source>
        <dbReference type="EMBL" id="HDK37959.1"/>
    </source>
</evidence>
<dbReference type="PROSITE" id="PS51318">
    <property type="entry name" value="TAT"/>
    <property type="match status" value="1"/>
</dbReference>
<dbReference type="InterPro" id="IPR014917">
    <property type="entry name" value="DUF1800"/>
</dbReference>
<name>A0A831NYY0_9GAMM</name>
<dbReference type="Proteomes" id="UP000885822">
    <property type="component" value="Unassembled WGS sequence"/>
</dbReference>